<dbReference type="GO" id="GO:0015934">
    <property type="term" value="C:large ribosomal subunit"/>
    <property type="evidence" value="ECO:0007669"/>
    <property type="project" value="InterPro"/>
</dbReference>
<reference evidence="11" key="2">
    <citation type="submission" date="2025-09" db="UniProtKB">
        <authorList>
            <consortium name="Ensembl"/>
        </authorList>
    </citation>
    <scope>IDENTIFICATION</scope>
</reference>
<dbReference type="GO" id="GO:0003735">
    <property type="term" value="F:structural constituent of ribosome"/>
    <property type="evidence" value="ECO:0007669"/>
    <property type="project" value="InterPro"/>
</dbReference>
<dbReference type="Pfam" id="PF00327">
    <property type="entry name" value="Ribosomal_L30"/>
    <property type="match status" value="1"/>
</dbReference>
<evidence type="ECO:0000256" key="7">
    <source>
        <dbReference type="ARBA" id="ARBA00035281"/>
    </source>
</evidence>
<dbReference type="GO" id="GO:0005743">
    <property type="term" value="C:mitochondrial inner membrane"/>
    <property type="evidence" value="ECO:0007669"/>
    <property type="project" value="UniProtKB-ARBA"/>
</dbReference>
<reference evidence="11" key="1">
    <citation type="submission" date="2025-08" db="UniProtKB">
        <authorList>
            <consortium name="Ensembl"/>
        </authorList>
    </citation>
    <scope>IDENTIFICATION</scope>
</reference>
<accession>A0A7M4EZN6</accession>
<keyword evidence="6" id="KW-0687">Ribonucleoprotein</keyword>
<feature type="domain" description="Large ribosomal subunit protein uL30-like ferredoxin-like fold" evidence="10">
    <location>
        <begin position="58"/>
        <end position="107"/>
    </location>
</feature>
<dbReference type="Ensembl" id="ENSCPRT00005020212.1">
    <property type="protein sequence ID" value="ENSCPRP00005017264.1"/>
    <property type="gene ID" value="ENSCPRG00005012023.1"/>
</dbReference>
<proteinExistence type="inferred from homology"/>
<keyword evidence="4" id="KW-0689">Ribosomal protein</keyword>
<dbReference type="CDD" id="cd01658">
    <property type="entry name" value="Ribosomal_L30"/>
    <property type="match status" value="1"/>
</dbReference>
<name>A0A7M4EZN6_CROPO</name>
<dbReference type="FunFam" id="3.30.1390.20:FF:000005">
    <property type="entry name" value="39S ribosomal protein L30, mitochondrial"/>
    <property type="match status" value="1"/>
</dbReference>
<evidence type="ECO:0000256" key="4">
    <source>
        <dbReference type="ARBA" id="ARBA00022980"/>
    </source>
</evidence>
<evidence type="ECO:0000313" key="12">
    <source>
        <dbReference type="Proteomes" id="UP000594220"/>
    </source>
</evidence>
<dbReference type="SUPFAM" id="SSF55129">
    <property type="entry name" value="Ribosomal protein L30p/L7e"/>
    <property type="match status" value="1"/>
</dbReference>
<organism evidence="11 12">
    <name type="scientific">Crocodylus porosus</name>
    <name type="common">Saltwater crocodile</name>
    <name type="synonym">Estuarine crocodile</name>
    <dbReference type="NCBI Taxonomy" id="8502"/>
    <lineage>
        <taxon>Eukaryota</taxon>
        <taxon>Metazoa</taxon>
        <taxon>Chordata</taxon>
        <taxon>Craniata</taxon>
        <taxon>Vertebrata</taxon>
        <taxon>Euteleostomi</taxon>
        <taxon>Archelosauria</taxon>
        <taxon>Archosauria</taxon>
        <taxon>Crocodylia</taxon>
        <taxon>Longirostres</taxon>
        <taxon>Crocodylidae</taxon>
        <taxon>Crocodylus</taxon>
    </lineage>
</organism>
<keyword evidence="12" id="KW-1185">Reference proteome</keyword>
<evidence type="ECO:0000256" key="2">
    <source>
        <dbReference type="ARBA" id="ARBA00007594"/>
    </source>
</evidence>
<dbReference type="InterPro" id="IPR005996">
    <property type="entry name" value="Ribosomal_uL30_bac-type"/>
</dbReference>
<sequence>LVASPPHPGLGLPHRAKRLGHGPPLFPPASSGCSVFQPKPSDHEKYGGDPQQPHKLHLITRIRSVIGRPYWEKKIVKDFGLVKAHQPKVHKNIPSVNSKLRVIKHLISAAIEVTAWGSDRGGNGRHLS</sequence>
<keyword evidence="3" id="KW-0809">Transit peptide</keyword>
<feature type="region of interest" description="Disordered" evidence="9">
    <location>
        <begin position="1"/>
        <end position="53"/>
    </location>
</feature>
<evidence type="ECO:0000256" key="9">
    <source>
        <dbReference type="SAM" id="MobiDB-lite"/>
    </source>
</evidence>
<protein>
    <recommendedName>
        <fullName evidence="7">Large ribosomal subunit protein uL30m</fullName>
    </recommendedName>
    <alternativeName>
        <fullName evidence="8">39S ribosomal protein L30, mitochondrial</fullName>
    </alternativeName>
</protein>
<dbReference type="Gene3D" id="3.30.1390.20">
    <property type="entry name" value="Ribosomal protein L30, ferredoxin-like fold domain"/>
    <property type="match status" value="1"/>
</dbReference>
<evidence type="ECO:0000259" key="10">
    <source>
        <dbReference type="Pfam" id="PF00327"/>
    </source>
</evidence>
<dbReference type="InterPro" id="IPR036919">
    <property type="entry name" value="Ribo_uL30_ferredoxin-like_sf"/>
</dbReference>
<evidence type="ECO:0000256" key="6">
    <source>
        <dbReference type="ARBA" id="ARBA00023274"/>
    </source>
</evidence>
<evidence type="ECO:0000256" key="3">
    <source>
        <dbReference type="ARBA" id="ARBA00022946"/>
    </source>
</evidence>
<comment type="similarity">
    <text evidence="2">Belongs to the universal ribosomal protein uL30 family.</text>
</comment>
<evidence type="ECO:0000256" key="5">
    <source>
        <dbReference type="ARBA" id="ARBA00023128"/>
    </source>
</evidence>
<dbReference type="GO" id="GO:0006412">
    <property type="term" value="P:translation"/>
    <property type="evidence" value="ECO:0007669"/>
    <property type="project" value="InterPro"/>
</dbReference>
<dbReference type="PANTHER" id="PTHR15892">
    <property type="entry name" value="MITOCHONDRIAL RIBOSOMAL PROTEIN L30"/>
    <property type="match status" value="1"/>
</dbReference>
<dbReference type="InterPro" id="IPR016082">
    <property type="entry name" value="Ribosomal_uL30_ferredoxin-like"/>
</dbReference>
<keyword evidence="5" id="KW-0496">Mitochondrion</keyword>
<dbReference type="AlphaFoldDB" id="A0A7M4EZN6"/>
<dbReference type="GeneTree" id="ENSGT00940000163829"/>
<evidence type="ECO:0000313" key="11">
    <source>
        <dbReference type="Ensembl" id="ENSCPRP00005017264.1"/>
    </source>
</evidence>
<dbReference type="Proteomes" id="UP000594220">
    <property type="component" value="Unplaced"/>
</dbReference>
<evidence type="ECO:0000256" key="1">
    <source>
        <dbReference type="ARBA" id="ARBA00004173"/>
    </source>
</evidence>
<dbReference type="PANTHER" id="PTHR15892:SF2">
    <property type="entry name" value="LARGE RIBOSOMAL SUBUNIT PROTEIN UL30M"/>
    <property type="match status" value="1"/>
</dbReference>
<evidence type="ECO:0000256" key="8">
    <source>
        <dbReference type="ARBA" id="ARBA00035356"/>
    </source>
</evidence>
<comment type="subcellular location">
    <subcellularLocation>
        <location evidence="1">Mitochondrion</location>
    </subcellularLocation>
</comment>